<proteinExistence type="inferred from homology"/>
<sequence length="1015" mass="114538">MIMDNPKSTLLKQMLMRAWKERWTDCQWGINVKTVLTRGVSGDVYNLADCILQQAVVGSGANTLFLSYLKHSLCAHLISHAAVLKRIAKFEHLDRYHCMGELLDFLEQIIGGVTCRGKQEEGALTKAMLALVYWLMQIYEHALEVFSENNRALNSEQQLMVEKLGLVVEKLAQSQFLLGVVYVGKFEDPELYGLLVKKYELIDNLTAASGFVPPVVSQKNVTINDYLRKAALIDSDTLEMKEFDGRGIEPITYCLQPLIAIEILFNPNCDTQTYVAEFMSIQRLKGYTLSRLYCEIIRACLISLNNVNGTTRESFICAFTFIKVPHILRQIHMQSRLLNPTEYEETAKLDYSPEIVEAFELLLQDSPILDLMDARCACNTVECLLNEMLKNHLINEKQMKMIAARREQDTTGLQKLELNTNQHSIVKFVFRAEPPLVGILKTLGSDYNKVQEALLGMLLQVLSGNSFELILSVATVQGKLKTFISGLIKCNEASKQIPGEMGKVALARAALFDVSFLMLSFIVQSYGSEVVLAENGDSFFEKWVRECLVEKHKSKSPAVMVKLCDQNKVDELIVSLNSPEGLKGSSLKWHEICANIPGLLYQVLMAWENETLSTPEIKKFLDSLKSRFCCFSVCATSWLCAYMQVVRQDELLKPMNMVQQFLTAVSADELMQQENFKERLGLTVQIVRKMQQDFQRLPGTSPKLRTMLQSQNLVSQNPLEEQFEEVWKNVSERGWLPIDSTLVLENLLQSCGPFWLVDKLVQQIFHCKYIREMNKTMDIVFAIMHLDIERCTIALLSQLVPMMLLNKLQLSEIVDPFSRVLAKLCVYCIVATMEAPTGPLSKKRSRAAIDGDDLLADGLCPTPKMRKMGSDSCDSSSSDFMLEHAAAAAAAVAFATKEAASGGVSLREPLQGCLQTLFRTFAQYIVSDELSPKIYFMFQFLSLLVEVGRERVKPVLKLIPNGLVQSMLKINATDDMTVGFILRLYDLNATTGRTFAMSDLCLFRNIQMRKDSIKL</sequence>
<dbReference type="EMBL" id="HBUE01123570">
    <property type="protein sequence ID" value="CAG6493437.1"/>
    <property type="molecule type" value="Transcribed_RNA"/>
</dbReference>
<dbReference type="GO" id="GO:0003712">
    <property type="term" value="F:transcription coregulator activity"/>
    <property type="evidence" value="ECO:0007669"/>
    <property type="project" value="TreeGrafter"/>
</dbReference>
<evidence type="ECO:0000313" key="9">
    <source>
        <dbReference type="EMBL" id="CAG6493437.1"/>
    </source>
</evidence>
<reference evidence="9" key="1">
    <citation type="submission" date="2021-05" db="EMBL/GenBank/DDBJ databases">
        <authorList>
            <person name="Alioto T."/>
            <person name="Alioto T."/>
            <person name="Gomez Garrido J."/>
        </authorList>
    </citation>
    <scope>NUCLEOTIDE SEQUENCE</scope>
</reference>
<evidence type="ECO:0000256" key="6">
    <source>
        <dbReference type="ARBA" id="ARBA00023163"/>
    </source>
</evidence>
<evidence type="ECO:0000256" key="8">
    <source>
        <dbReference type="ARBA" id="ARBA00031960"/>
    </source>
</evidence>
<evidence type="ECO:0000256" key="4">
    <source>
        <dbReference type="ARBA" id="ARBA00023015"/>
    </source>
</evidence>
<dbReference type="InterPro" id="IPR021429">
    <property type="entry name" value="Mediator_Med24"/>
</dbReference>
<keyword evidence="6" id="KW-0804">Transcription</keyword>
<dbReference type="GO" id="GO:0060261">
    <property type="term" value="P:positive regulation of transcription initiation by RNA polymerase II"/>
    <property type="evidence" value="ECO:0007669"/>
    <property type="project" value="TreeGrafter"/>
</dbReference>
<evidence type="ECO:0000256" key="5">
    <source>
        <dbReference type="ARBA" id="ARBA00023159"/>
    </source>
</evidence>
<keyword evidence="7" id="KW-0539">Nucleus</keyword>
<dbReference type="PANTHER" id="PTHR12898:SF1">
    <property type="entry name" value="MEDIATOR OF RNA POLYMERASE II TRANSCRIPTION SUBUNIT 24"/>
    <property type="match status" value="1"/>
</dbReference>
<name>A0A8D8G1X9_CULPI</name>
<dbReference type="Pfam" id="PF11277">
    <property type="entry name" value="Med24_N"/>
    <property type="match status" value="1"/>
</dbReference>
<dbReference type="PANTHER" id="PTHR12898">
    <property type="entry name" value="MEDIATOR OF RNA POLYMERASE II TRANSCRIPTION SUBUNIT 24"/>
    <property type="match status" value="1"/>
</dbReference>
<evidence type="ECO:0000256" key="2">
    <source>
        <dbReference type="ARBA" id="ARBA00007864"/>
    </source>
</evidence>
<protein>
    <recommendedName>
        <fullName evidence="3">Mediator of RNA polymerase II transcription subunit 24</fullName>
    </recommendedName>
    <alternativeName>
        <fullName evidence="8">Mediator complex subunit 24</fullName>
    </alternativeName>
</protein>
<dbReference type="AlphaFoldDB" id="A0A8D8G1X9"/>
<evidence type="ECO:0000256" key="3">
    <source>
        <dbReference type="ARBA" id="ARBA00019693"/>
    </source>
</evidence>
<comment type="subcellular location">
    <subcellularLocation>
        <location evidence="1">Nucleus</location>
    </subcellularLocation>
</comment>
<accession>A0A8D8G1X9</accession>
<organism evidence="9">
    <name type="scientific">Culex pipiens</name>
    <name type="common">House mosquito</name>
    <dbReference type="NCBI Taxonomy" id="7175"/>
    <lineage>
        <taxon>Eukaryota</taxon>
        <taxon>Metazoa</taxon>
        <taxon>Ecdysozoa</taxon>
        <taxon>Arthropoda</taxon>
        <taxon>Hexapoda</taxon>
        <taxon>Insecta</taxon>
        <taxon>Pterygota</taxon>
        <taxon>Neoptera</taxon>
        <taxon>Endopterygota</taxon>
        <taxon>Diptera</taxon>
        <taxon>Nematocera</taxon>
        <taxon>Culicoidea</taxon>
        <taxon>Culicidae</taxon>
        <taxon>Culicinae</taxon>
        <taxon>Culicini</taxon>
        <taxon>Culex</taxon>
        <taxon>Culex</taxon>
    </lineage>
</organism>
<dbReference type="GO" id="GO:0016592">
    <property type="term" value="C:mediator complex"/>
    <property type="evidence" value="ECO:0007669"/>
    <property type="project" value="InterPro"/>
</dbReference>
<evidence type="ECO:0000256" key="7">
    <source>
        <dbReference type="ARBA" id="ARBA00023242"/>
    </source>
</evidence>
<keyword evidence="4" id="KW-0805">Transcription regulation</keyword>
<comment type="similarity">
    <text evidence="2">Belongs to the Mediator complex subunit 24 family.</text>
</comment>
<evidence type="ECO:0000256" key="1">
    <source>
        <dbReference type="ARBA" id="ARBA00004123"/>
    </source>
</evidence>
<keyword evidence="5" id="KW-0010">Activator</keyword>